<dbReference type="EMBL" id="JH711578">
    <property type="protein sequence ID" value="EIW81212.1"/>
    <property type="molecule type" value="Genomic_DNA"/>
</dbReference>
<protein>
    <submittedName>
        <fullName evidence="2">Uncharacterized protein</fullName>
    </submittedName>
</protein>
<dbReference type="OrthoDB" id="3265734at2759"/>
<evidence type="ECO:0000256" key="1">
    <source>
        <dbReference type="SAM" id="MobiDB-lite"/>
    </source>
</evidence>
<reference evidence="3" key="1">
    <citation type="journal article" date="2012" name="Science">
        <title>The Paleozoic origin of enzymatic lignin decomposition reconstructed from 31 fungal genomes.</title>
        <authorList>
            <person name="Floudas D."/>
            <person name="Binder M."/>
            <person name="Riley R."/>
            <person name="Barry K."/>
            <person name="Blanchette R.A."/>
            <person name="Henrissat B."/>
            <person name="Martinez A.T."/>
            <person name="Otillar R."/>
            <person name="Spatafora J.W."/>
            <person name="Yadav J.S."/>
            <person name="Aerts A."/>
            <person name="Benoit I."/>
            <person name="Boyd A."/>
            <person name="Carlson A."/>
            <person name="Copeland A."/>
            <person name="Coutinho P.M."/>
            <person name="de Vries R.P."/>
            <person name="Ferreira P."/>
            <person name="Findley K."/>
            <person name="Foster B."/>
            <person name="Gaskell J."/>
            <person name="Glotzer D."/>
            <person name="Gorecki P."/>
            <person name="Heitman J."/>
            <person name="Hesse C."/>
            <person name="Hori C."/>
            <person name="Igarashi K."/>
            <person name="Jurgens J.A."/>
            <person name="Kallen N."/>
            <person name="Kersten P."/>
            <person name="Kohler A."/>
            <person name="Kuees U."/>
            <person name="Kumar T.K.A."/>
            <person name="Kuo A."/>
            <person name="LaButti K."/>
            <person name="Larrondo L.F."/>
            <person name="Lindquist E."/>
            <person name="Ling A."/>
            <person name="Lombard V."/>
            <person name="Lucas S."/>
            <person name="Lundell T."/>
            <person name="Martin R."/>
            <person name="McLaughlin D.J."/>
            <person name="Morgenstern I."/>
            <person name="Morin E."/>
            <person name="Murat C."/>
            <person name="Nagy L.G."/>
            <person name="Nolan M."/>
            <person name="Ohm R.A."/>
            <person name="Patyshakuliyeva A."/>
            <person name="Rokas A."/>
            <person name="Ruiz-Duenas F.J."/>
            <person name="Sabat G."/>
            <person name="Salamov A."/>
            <person name="Samejima M."/>
            <person name="Schmutz J."/>
            <person name="Slot J.C."/>
            <person name="St John F."/>
            <person name="Stenlid J."/>
            <person name="Sun H."/>
            <person name="Sun S."/>
            <person name="Syed K."/>
            <person name="Tsang A."/>
            <person name="Wiebenga A."/>
            <person name="Young D."/>
            <person name="Pisabarro A."/>
            <person name="Eastwood D.C."/>
            <person name="Martin F."/>
            <person name="Cullen D."/>
            <person name="Grigoriev I.V."/>
            <person name="Hibbett D.S."/>
        </authorList>
    </citation>
    <scope>NUCLEOTIDE SEQUENCE [LARGE SCALE GENOMIC DNA]</scope>
    <source>
        <strain evidence="3">RWD-64-598 SS2</strain>
    </source>
</reference>
<evidence type="ECO:0000313" key="3">
    <source>
        <dbReference type="Proteomes" id="UP000053558"/>
    </source>
</evidence>
<keyword evidence="3" id="KW-1185">Reference proteome</keyword>
<feature type="compositionally biased region" description="Polar residues" evidence="1">
    <location>
        <begin position="191"/>
        <end position="208"/>
    </location>
</feature>
<organism evidence="2 3">
    <name type="scientific">Coniophora puteana (strain RWD-64-598)</name>
    <name type="common">Brown rot fungus</name>
    <dbReference type="NCBI Taxonomy" id="741705"/>
    <lineage>
        <taxon>Eukaryota</taxon>
        <taxon>Fungi</taxon>
        <taxon>Dikarya</taxon>
        <taxon>Basidiomycota</taxon>
        <taxon>Agaricomycotina</taxon>
        <taxon>Agaricomycetes</taxon>
        <taxon>Agaricomycetidae</taxon>
        <taxon>Boletales</taxon>
        <taxon>Coniophorineae</taxon>
        <taxon>Coniophoraceae</taxon>
        <taxon>Coniophora</taxon>
    </lineage>
</organism>
<comment type="caution">
    <text evidence="2">The sequence shown here is derived from an EMBL/GenBank/DDBJ whole genome shotgun (WGS) entry which is preliminary data.</text>
</comment>
<dbReference type="AlphaFoldDB" id="A0A5M3MPV3"/>
<dbReference type="Proteomes" id="UP000053558">
    <property type="component" value="Unassembled WGS sequence"/>
</dbReference>
<proteinExistence type="predicted"/>
<sequence>MSNNVTVDDEDPGMVYSLSSIAPQWNPLGERTRHKGSINKGGGIRGAFDGTLTGTSEAGATATFSFNGITVYGAYGPIPNNITGVSTTTPPISNYTIDSGTPVSFSVDLFPTAAVFGQQFFATDTLSGDAEHTLVITNVQDGAWLWIDDLVFTPYDVAAEARPAYRRMVFWFKMDNIAVYFAKISTFSQRPRGSTAKSTAQPSPSTYASHGGATPVGSL</sequence>
<dbReference type="RefSeq" id="XP_007768301.1">
    <property type="nucleotide sequence ID" value="XM_007770111.1"/>
</dbReference>
<accession>A0A5M3MPV3</accession>
<feature type="region of interest" description="Disordered" evidence="1">
    <location>
        <begin position="191"/>
        <end position="219"/>
    </location>
</feature>
<evidence type="ECO:0000313" key="2">
    <source>
        <dbReference type="EMBL" id="EIW81212.1"/>
    </source>
</evidence>
<dbReference type="GeneID" id="19209064"/>
<gene>
    <name evidence="2" type="ORF">CONPUDRAFT_73002</name>
</gene>
<name>A0A5M3MPV3_CONPW</name>
<dbReference type="KEGG" id="cput:CONPUDRAFT_73002"/>
<dbReference type="Gene3D" id="2.60.120.260">
    <property type="entry name" value="Galactose-binding domain-like"/>
    <property type="match status" value="1"/>
</dbReference>